<evidence type="ECO:0000256" key="2">
    <source>
        <dbReference type="ARBA" id="ARBA00012108"/>
    </source>
</evidence>
<dbReference type="InterPro" id="IPR013520">
    <property type="entry name" value="Ribonucl_H"/>
</dbReference>
<evidence type="ECO:0000256" key="10">
    <source>
        <dbReference type="ARBA" id="ARBA00023125"/>
    </source>
</evidence>
<dbReference type="Pfam" id="PF00929">
    <property type="entry name" value="RNase_T"/>
    <property type="match status" value="1"/>
</dbReference>
<evidence type="ECO:0000256" key="5">
    <source>
        <dbReference type="ARBA" id="ARBA00022723"/>
    </source>
</evidence>
<dbReference type="RefSeq" id="WP_064010860.1">
    <property type="nucleotide sequence ID" value="NZ_LUUG01000135.1"/>
</dbReference>
<organism evidence="18 19">
    <name type="scientific">Methylomonas methanica</name>
    <dbReference type="NCBI Taxonomy" id="421"/>
    <lineage>
        <taxon>Bacteria</taxon>
        <taxon>Pseudomonadati</taxon>
        <taxon>Pseudomonadota</taxon>
        <taxon>Gammaproteobacteria</taxon>
        <taxon>Methylococcales</taxon>
        <taxon>Methylococcaceae</taxon>
        <taxon>Methylomonas</taxon>
    </lineage>
</organism>
<accession>A0A177LTF2</accession>
<evidence type="ECO:0000256" key="15">
    <source>
        <dbReference type="PIRSR" id="PIRSR000977-2"/>
    </source>
</evidence>
<dbReference type="Proteomes" id="UP000078090">
    <property type="component" value="Unassembled WGS sequence"/>
</dbReference>
<feature type="binding site" evidence="15">
    <location>
        <position position="12"/>
    </location>
    <ligand>
        <name>Mg(2+)</name>
        <dbReference type="ChEBI" id="CHEBI:18420"/>
        <label>2</label>
    </ligand>
</feature>
<evidence type="ECO:0000256" key="14">
    <source>
        <dbReference type="PIRSR" id="PIRSR000977-1"/>
    </source>
</evidence>
<dbReference type="InterPro" id="IPR038649">
    <property type="entry name" value="EXOI_SH3_sf"/>
</dbReference>
<keyword evidence="4 13" id="KW-0540">Nuclease</keyword>
<dbReference type="PANTHER" id="PTHR11046">
    <property type="entry name" value="OLIGORIBONUCLEASE, MITOCHONDRIAL"/>
    <property type="match status" value="1"/>
</dbReference>
<dbReference type="Gene3D" id="1.10.287.1240">
    <property type="match status" value="1"/>
</dbReference>
<evidence type="ECO:0000256" key="6">
    <source>
        <dbReference type="ARBA" id="ARBA00022763"/>
    </source>
</evidence>
<comment type="subunit">
    <text evidence="12">Monomer. Interacts with ssb (via C-terminus); this interaction stimulates the exonuclease activity by recruiting the enzyme to its substrate.</text>
</comment>
<dbReference type="InterPro" id="IPR022894">
    <property type="entry name" value="Oligoribonuclease"/>
</dbReference>
<dbReference type="PANTHER" id="PTHR11046:SF11">
    <property type="entry name" value="EXODEOXYRIBONUCLEASE I"/>
    <property type="match status" value="1"/>
</dbReference>
<keyword evidence="8 13" id="KW-0269">Exonuclease</keyword>
<dbReference type="FunFam" id="3.30.420.10:FF:000033">
    <property type="entry name" value="Exodeoxyribonuclease I"/>
    <property type="match status" value="1"/>
</dbReference>
<keyword evidence="11 13" id="KW-0234">DNA repair</keyword>
<dbReference type="EMBL" id="LUUG01000135">
    <property type="protein sequence ID" value="OAH96262.1"/>
    <property type="molecule type" value="Genomic_DNA"/>
</dbReference>
<dbReference type="PROSITE" id="PS51785">
    <property type="entry name" value="EXOI_C"/>
    <property type="match status" value="1"/>
</dbReference>
<reference evidence="18 19" key="1">
    <citation type="submission" date="2016-03" db="EMBL/GenBank/DDBJ databases">
        <authorList>
            <person name="Ploux O."/>
        </authorList>
    </citation>
    <scope>NUCLEOTIDE SEQUENCE [LARGE SCALE GENOMIC DNA]</scope>
    <source>
        <strain evidence="18 19">R-45363</strain>
    </source>
</reference>
<gene>
    <name evidence="18" type="ORF">A1332_23050</name>
</gene>
<keyword evidence="6 13" id="KW-0227">DNA damage</keyword>
<feature type="domain" description="ExoI SH3-like" evidence="16">
    <location>
        <begin position="197"/>
        <end position="351"/>
    </location>
</feature>
<sequence length="479" mass="53453">MTTATFFWHDYETFGIDPQRDRPCQFAGIRTDGDFNIVGQPVMAYCQPADDYLPHPEACLITGITPQLAAARGVCEAEFAALINQQLAEPGTCGVGYNSIRFDDEVTRNLLYRNFYDPYAREWQNGNSRWDIIDVVRAAKALRPEGIEWPVNADGVASFKLEELTKANGIAHEAAHDALSDVHATIAIAKLIKQQQPKLFNYLLNNRYKNAALNLLQLGSFNPLIHVSGRFSARNNSLAVILPLAQHPSNSNEIIVYDLSVDPAPLLDLSAEEIQQRLFVASDALPEGIARIPLKTVHINKAPVLAPLSVVRPADAERLQLDLGLCRANLQRIQAAPPLAGKLSEVFTRQYQDSPNDPDLMIYSGGFFSNSDKTTMTRIRQAKPEKLSDFAADFDDVRLPEMLFRYRARNYPHTLSREDALLWQQYCRGKLNGVLANGGLTLQQFTAKIALMREEPNANQGILNELAAYAEDRRLKCSN</sequence>
<evidence type="ECO:0000256" key="3">
    <source>
        <dbReference type="ARBA" id="ARBA00019900"/>
    </source>
</evidence>
<dbReference type="PROSITE" id="PS51784">
    <property type="entry name" value="EXOI_SH3"/>
    <property type="match status" value="1"/>
</dbReference>
<dbReference type="CDD" id="cd06138">
    <property type="entry name" value="ExoI_N"/>
    <property type="match status" value="1"/>
</dbReference>
<evidence type="ECO:0000256" key="13">
    <source>
        <dbReference type="PIRNR" id="PIRNR000977"/>
    </source>
</evidence>
<evidence type="ECO:0000256" key="11">
    <source>
        <dbReference type="ARBA" id="ARBA00023204"/>
    </source>
</evidence>
<dbReference type="OrthoDB" id="9763470at2"/>
<dbReference type="GO" id="GO:0006281">
    <property type="term" value="P:DNA repair"/>
    <property type="evidence" value="ECO:0007669"/>
    <property type="project" value="UniProtKB-KW"/>
</dbReference>
<keyword evidence="10" id="KW-0238">DNA-binding</keyword>
<dbReference type="InterPro" id="IPR013620">
    <property type="entry name" value="Exonuc_1_SH3"/>
</dbReference>
<keyword evidence="9 15" id="KW-0460">Magnesium</keyword>
<evidence type="ECO:0000313" key="19">
    <source>
        <dbReference type="Proteomes" id="UP000078090"/>
    </source>
</evidence>
<evidence type="ECO:0000256" key="8">
    <source>
        <dbReference type="ARBA" id="ARBA00022839"/>
    </source>
</evidence>
<keyword evidence="5 15" id="KW-0479">Metal-binding</keyword>
<evidence type="ECO:0000256" key="1">
    <source>
        <dbReference type="ARBA" id="ARBA00000563"/>
    </source>
</evidence>
<dbReference type="InterPro" id="IPR023607">
    <property type="entry name" value="Exodeoxyribonuclease_I"/>
</dbReference>
<dbReference type="NCBIfam" id="NF008746">
    <property type="entry name" value="PRK11779.1"/>
    <property type="match status" value="1"/>
</dbReference>
<evidence type="ECO:0000256" key="4">
    <source>
        <dbReference type="ARBA" id="ARBA00022722"/>
    </source>
</evidence>
<dbReference type="Pfam" id="PF08411">
    <property type="entry name" value="ExoI_SH3"/>
    <property type="match status" value="1"/>
</dbReference>
<dbReference type="SMART" id="SM00479">
    <property type="entry name" value="EXOIII"/>
    <property type="match status" value="1"/>
</dbReference>
<feature type="binding site" evidence="14">
    <location>
        <position position="160"/>
    </location>
    <ligand>
        <name>substrate</name>
    </ligand>
</feature>
<proteinExistence type="predicted"/>
<dbReference type="GO" id="GO:0000175">
    <property type="term" value="F:3'-5'-RNA exonuclease activity"/>
    <property type="evidence" value="ECO:0007669"/>
    <property type="project" value="InterPro"/>
</dbReference>
<dbReference type="AlphaFoldDB" id="A0A177LTF2"/>
<dbReference type="Gene3D" id="1.20.1280.70">
    <property type="entry name" value="Exonuclease ExoI, domain 3"/>
    <property type="match status" value="1"/>
</dbReference>
<dbReference type="InterPro" id="IPR036397">
    <property type="entry name" value="RNaseH_sf"/>
</dbReference>
<dbReference type="Gene3D" id="3.30.420.10">
    <property type="entry name" value="Ribonuclease H-like superfamily/Ribonuclease H"/>
    <property type="match status" value="1"/>
</dbReference>
<evidence type="ECO:0000259" key="16">
    <source>
        <dbReference type="PROSITE" id="PS51784"/>
    </source>
</evidence>
<name>A0A177LTF2_METMH</name>
<dbReference type="GO" id="GO:0008310">
    <property type="term" value="F:single-stranded DNA 3'-5' DNA exonuclease activity"/>
    <property type="evidence" value="ECO:0007669"/>
    <property type="project" value="UniProtKB-EC"/>
</dbReference>
<feature type="binding site" evidence="14">
    <location>
        <position position="12"/>
    </location>
    <ligand>
        <name>substrate</name>
    </ligand>
</feature>
<keyword evidence="7 13" id="KW-0378">Hydrolase</keyword>
<evidence type="ECO:0000256" key="7">
    <source>
        <dbReference type="ARBA" id="ARBA00022801"/>
    </source>
</evidence>
<evidence type="ECO:0000259" key="17">
    <source>
        <dbReference type="PROSITE" id="PS51785"/>
    </source>
</evidence>
<feature type="binding site" evidence="15">
    <location>
        <position position="10"/>
    </location>
    <ligand>
        <name>Mg(2+)</name>
        <dbReference type="ChEBI" id="CHEBI:18420"/>
        <label>1</label>
    </ligand>
</feature>
<evidence type="ECO:0000256" key="9">
    <source>
        <dbReference type="ARBA" id="ARBA00022842"/>
    </source>
</evidence>
<protein>
    <recommendedName>
        <fullName evidence="3 13">Exodeoxyribonuclease I</fullName>
        <ecNumber evidence="2 13">3.1.11.1</ecNumber>
    </recommendedName>
</protein>
<dbReference type="Gene3D" id="3.30.1520.20">
    <property type="entry name" value="Exonuclease ExoI, domain 2"/>
    <property type="match status" value="1"/>
</dbReference>
<dbReference type="Pfam" id="PF26016">
    <property type="entry name" value="ExoI_C"/>
    <property type="match status" value="1"/>
</dbReference>
<dbReference type="InterPro" id="IPR034747">
    <property type="entry name" value="EXOI_SH3"/>
</dbReference>
<dbReference type="EC" id="3.1.11.1" evidence="2 13"/>
<comment type="catalytic activity">
    <reaction evidence="1 13">
        <text>Exonucleolytic cleavage in the 3'- to 5'-direction to yield nucleoside 5'-phosphates.</text>
        <dbReference type="EC" id="3.1.11.1"/>
    </reaction>
</comment>
<comment type="cofactor">
    <cofactor evidence="15">
        <name>Mg(2+)</name>
        <dbReference type="ChEBI" id="CHEBI:18420"/>
    </cofactor>
    <text evidence="15">Binds 2 Mg(2+) ions per monomer.</text>
</comment>
<dbReference type="SUPFAM" id="SSF53098">
    <property type="entry name" value="Ribonuclease H-like"/>
    <property type="match status" value="1"/>
</dbReference>
<evidence type="ECO:0000256" key="12">
    <source>
        <dbReference type="ARBA" id="ARBA00046792"/>
    </source>
</evidence>
<feature type="domain" description="ExoI C-terminal" evidence="17">
    <location>
        <begin position="354"/>
        <end position="478"/>
    </location>
</feature>
<comment type="caution">
    <text evidence="18">The sequence shown here is derived from an EMBL/GenBank/DDBJ whole genome shotgun (WGS) entry which is preliminary data.</text>
</comment>
<dbReference type="GO" id="GO:0003677">
    <property type="term" value="F:DNA binding"/>
    <property type="evidence" value="ECO:0007669"/>
    <property type="project" value="UniProtKB-KW"/>
</dbReference>
<dbReference type="PIRSF" id="PIRSF000977">
    <property type="entry name" value="Exodeoxyribonuclease_I"/>
    <property type="match status" value="1"/>
</dbReference>
<dbReference type="InterPro" id="IPR058561">
    <property type="entry name" value="Exonuc_1_C"/>
</dbReference>
<dbReference type="GO" id="GO:0046872">
    <property type="term" value="F:metal ion binding"/>
    <property type="evidence" value="ECO:0007669"/>
    <property type="project" value="UniProtKB-KW"/>
</dbReference>
<dbReference type="InterPro" id="IPR012337">
    <property type="entry name" value="RNaseH-like_sf"/>
</dbReference>
<evidence type="ECO:0000313" key="18">
    <source>
        <dbReference type="EMBL" id="OAH96262.1"/>
    </source>
</evidence>
<feature type="binding site" evidence="15">
    <location>
        <position position="181"/>
    </location>
    <ligand>
        <name>Mg(2+)</name>
        <dbReference type="ChEBI" id="CHEBI:18420"/>
        <label>2</label>
    </ligand>
</feature>
<dbReference type="FunFam" id="1.20.1280.70:FF:000001">
    <property type="entry name" value="Exodeoxyribonuclease I"/>
    <property type="match status" value="1"/>
</dbReference>